<dbReference type="GO" id="GO:0005634">
    <property type="term" value="C:nucleus"/>
    <property type="evidence" value="ECO:0007669"/>
    <property type="project" value="UniProtKB-SubCell"/>
</dbReference>
<keyword evidence="5" id="KW-0804">Transcription</keyword>
<evidence type="ECO:0000256" key="4">
    <source>
        <dbReference type="ARBA" id="ARBA00023125"/>
    </source>
</evidence>
<dbReference type="PANTHER" id="PTHR13215">
    <property type="entry name" value="RNA POLYMERASE II TRANSCRIPTIONAL COACTIVATOR"/>
    <property type="match status" value="1"/>
</dbReference>
<dbReference type="GO" id="GO:0060261">
    <property type="term" value="P:positive regulation of transcription initiation by RNA polymerase II"/>
    <property type="evidence" value="ECO:0007669"/>
    <property type="project" value="InterPro"/>
</dbReference>
<keyword evidence="6" id="KW-0539">Nucleus</keyword>
<comment type="similarity">
    <text evidence="2">Belongs to the transcriptional coactivator PC4 family.</text>
</comment>
<reference evidence="9 10" key="1">
    <citation type="submission" date="2014-04" db="EMBL/GenBank/DDBJ databases">
        <authorList>
            <consortium name="DOE Joint Genome Institute"/>
            <person name="Kuo A."/>
            <person name="Martino E."/>
            <person name="Perotto S."/>
            <person name="Kohler A."/>
            <person name="Nagy L.G."/>
            <person name="Floudas D."/>
            <person name="Copeland A."/>
            <person name="Barry K.W."/>
            <person name="Cichocki N."/>
            <person name="Veneault-Fourrey C."/>
            <person name="LaButti K."/>
            <person name="Lindquist E.A."/>
            <person name="Lipzen A."/>
            <person name="Lundell T."/>
            <person name="Morin E."/>
            <person name="Murat C."/>
            <person name="Sun H."/>
            <person name="Tunlid A."/>
            <person name="Henrissat B."/>
            <person name="Grigoriev I.V."/>
            <person name="Hibbett D.S."/>
            <person name="Martin F."/>
            <person name="Nordberg H.P."/>
            <person name="Cantor M.N."/>
            <person name="Hua S.X."/>
        </authorList>
    </citation>
    <scope>NUCLEOTIDE SEQUENCE [LARGE SCALE GENOMIC DNA]</scope>
    <source>
        <strain evidence="9 10">Zn</strain>
    </source>
</reference>
<feature type="domain" description="Transcriptional coactivator p15 (PC4) C-terminal" evidence="8">
    <location>
        <begin position="61"/>
        <end position="106"/>
    </location>
</feature>
<organism evidence="9 10">
    <name type="scientific">Oidiodendron maius (strain Zn)</name>
    <dbReference type="NCBI Taxonomy" id="913774"/>
    <lineage>
        <taxon>Eukaryota</taxon>
        <taxon>Fungi</taxon>
        <taxon>Dikarya</taxon>
        <taxon>Ascomycota</taxon>
        <taxon>Pezizomycotina</taxon>
        <taxon>Leotiomycetes</taxon>
        <taxon>Leotiomycetes incertae sedis</taxon>
        <taxon>Myxotrichaceae</taxon>
        <taxon>Oidiodendron</taxon>
    </lineage>
</organism>
<keyword evidence="10" id="KW-1185">Reference proteome</keyword>
<dbReference type="InterPro" id="IPR003173">
    <property type="entry name" value="PC4_C"/>
</dbReference>
<dbReference type="GO" id="GO:0003713">
    <property type="term" value="F:transcription coactivator activity"/>
    <property type="evidence" value="ECO:0007669"/>
    <property type="project" value="InterPro"/>
</dbReference>
<dbReference type="EMBL" id="KN832871">
    <property type="protein sequence ID" value="KIN06510.1"/>
    <property type="molecule type" value="Genomic_DNA"/>
</dbReference>
<dbReference type="STRING" id="913774.A0A0C3HU16"/>
<feature type="region of interest" description="Disordered" evidence="7">
    <location>
        <begin position="1"/>
        <end position="56"/>
    </location>
</feature>
<gene>
    <name evidence="9" type="ORF">OIDMADRAFT_101215</name>
</gene>
<evidence type="ECO:0000313" key="9">
    <source>
        <dbReference type="EMBL" id="KIN06510.1"/>
    </source>
</evidence>
<comment type="subcellular location">
    <subcellularLocation>
        <location evidence="1">Nucleus</location>
    </subcellularLocation>
</comment>
<reference evidence="10" key="2">
    <citation type="submission" date="2015-01" db="EMBL/GenBank/DDBJ databases">
        <title>Evolutionary Origins and Diversification of the Mycorrhizal Mutualists.</title>
        <authorList>
            <consortium name="DOE Joint Genome Institute"/>
            <consortium name="Mycorrhizal Genomics Consortium"/>
            <person name="Kohler A."/>
            <person name="Kuo A."/>
            <person name="Nagy L.G."/>
            <person name="Floudas D."/>
            <person name="Copeland A."/>
            <person name="Barry K.W."/>
            <person name="Cichocki N."/>
            <person name="Veneault-Fourrey C."/>
            <person name="LaButti K."/>
            <person name="Lindquist E.A."/>
            <person name="Lipzen A."/>
            <person name="Lundell T."/>
            <person name="Morin E."/>
            <person name="Murat C."/>
            <person name="Riley R."/>
            <person name="Ohm R."/>
            <person name="Sun H."/>
            <person name="Tunlid A."/>
            <person name="Henrissat B."/>
            <person name="Grigoriev I.V."/>
            <person name="Hibbett D.S."/>
            <person name="Martin F."/>
        </authorList>
    </citation>
    <scope>NUCLEOTIDE SEQUENCE [LARGE SCALE GENOMIC DNA]</scope>
    <source>
        <strain evidence="10">Zn</strain>
    </source>
</reference>
<sequence>MSKPSKRTREIDTYDSDDGFVSNDDNQAPKSKKTKKEKTSSKGENSGASSFWALSSGRTPRRVEITEFRNMKLINIREYYEKDGAYLPGKKGISLTVDQYKAFLKATPAINASLKEAGVDINGYAVDDDDESNAPARQKKNAKSKNEKSNIDATSDEEE</sequence>
<dbReference type="OrthoDB" id="2505440at2759"/>
<accession>A0A0C3HU16</accession>
<evidence type="ECO:0000256" key="2">
    <source>
        <dbReference type="ARBA" id="ARBA00009001"/>
    </source>
</evidence>
<proteinExistence type="inferred from homology"/>
<evidence type="ECO:0000259" key="8">
    <source>
        <dbReference type="Pfam" id="PF02229"/>
    </source>
</evidence>
<dbReference type="Gene3D" id="2.30.31.10">
    <property type="entry name" value="Transcriptional Coactivator Pc4, Chain A"/>
    <property type="match status" value="1"/>
</dbReference>
<dbReference type="Proteomes" id="UP000054321">
    <property type="component" value="Unassembled WGS sequence"/>
</dbReference>
<evidence type="ECO:0000256" key="1">
    <source>
        <dbReference type="ARBA" id="ARBA00004123"/>
    </source>
</evidence>
<evidence type="ECO:0000256" key="3">
    <source>
        <dbReference type="ARBA" id="ARBA00023015"/>
    </source>
</evidence>
<evidence type="ECO:0000256" key="6">
    <source>
        <dbReference type="ARBA" id="ARBA00023242"/>
    </source>
</evidence>
<name>A0A0C3HU16_OIDMZ</name>
<protein>
    <recommendedName>
        <fullName evidence="8">Transcriptional coactivator p15 (PC4) C-terminal domain-containing protein</fullName>
    </recommendedName>
</protein>
<dbReference type="InterPro" id="IPR009044">
    <property type="entry name" value="ssDNA-bd_transcriptional_reg"/>
</dbReference>
<keyword evidence="3" id="KW-0805">Transcription regulation</keyword>
<evidence type="ECO:0000256" key="5">
    <source>
        <dbReference type="ARBA" id="ARBA00023163"/>
    </source>
</evidence>
<dbReference type="InParanoid" id="A0A0C3HU16"/>
<evidence type="ECO:0000256" key="7">
    <source>
        <dbReference type="SAM" id="MobiDB-lite"/>
    </source>
</evidence>
<dbReference type="HOGENOM" id="CLU_104273_0_1_1"/>
<dbReference type="GO" id="GO:0003677">
    <property type="term" value="F:DNA binding"/>
    <property type="evidence" value="ECO:0007669"/>
    <property type="project" value="UniProtKB-KW"/>
</dbReference>
<dbReference type="InterPro" id="IPR045125">
    <property type="entry name" value="Sub1/Tcp4-like"/>
</dbReference>
<feature type="region of interest" description="Disordered" evidence="7">
    <location>
        <begin position="124"/>
        <end position="159"/>
    </location>
</feature>
<keyword evidence="4" id="KW-0238">DNA-binding</keyword>
<dbReference type="Pfam" id="PF02229">
    <property type="entry name" value="PC4"/>
    <property type="match status" value="1"/>
</dbReference>
<dbReference type="AlphaFoldDB" id="A0A0C3HU16"/>
<dbReference type="SUPFAM" id="SSF54447">
    <property type="entry name" value="ssDNA-binding transcriptional regulator domain"/>
    <property type="match status" value="1"/>
</dbReference>
<evidence type="ECO:0000313" key="10">
    <source>
        <dbReference type="Proteomes" id="UP000054321"/>
    </source>
</evidence>